<reference evidence="1" key="1">
    <citation type="submission" date="2020-04" db="EMBL/GenBank/DDBJ databases">
        <authorList>
            <person name="Chiriac C."/>
            <person name="Salcher M."/>
            <person name="Ghai R."/>
            <person name="Kavagutti S V."/>
        </authorList>
    </citation>
    <scope>NUCLEOTIDE SEQUENCE</scope>
</reference>
<accession>A0A6J5NCW3</accession>
<evidence type="ECO:0000313" key="1">
    <source>
        <dbReference type="EMBL" id="CAB4153309.1"/>
    </source>
</evidence>
<gene>
    <name evidence="1" type="ORF">UFOVP621_85</name>
</gene>
<organism evidence="1">
    <name type="scientific">uncultured Caudovirales phage</name>
    <dbReference type="NCBI Taxonomy" id="2100421"/>
    <lineage>
        <taxon>Viruses</taxon>
        <taxon>Duplodnaviria</taxon>
        <taxon>Heunggongvirae</taxon>
        <taxon>Uroviricota</taxon>
        <taxon>Caudoviricetes</taxon>
        <taxon>Peduoviridae</taxon>
        <taxon>Maltschvirus</taxon>
        <taxon>Maltschvirus maltsch</taxon>
    </lineage>
</organism>
<name>A0A6J5NCW3_9CAUD</name>
<protein>
    <submittedName>
        <fullName evidence="1">Uncharacterized protein</fullName>
    </submittedName>
</protein>
<dbReference type="EMBL" id="LR796586">
    <property type="protein sequence ID" value="CAB4153309.1"/>
    <property type="molecule type" value="Genomic_DNA"/>
</dbReference>
<sequence>MSTDVFRIKRQTLIEKIRATYNDSKRDEKEYEDAVEYLKSEATSALKSRMQDLEPNINIWGLDTIEIEYRMSLTDLGFTMPERPEKRYGTDEYAAMLQAISVLELSDSEYISQTVANKFLKFV</sequence>
<proteinExistence type="predicted"/>